<dbReference type="PROSITE" id="PS51866">
    <property type="entry name" value="MOP"/>
    <property type="match status" value="1"/>
</dbReference>
<keyword evidence="7 13" id="KW-0067">ATP-binding</keyword>
<dbReference type="Gene3D" id="3.40.50.300">
    <property type="entry name" value="P-loop containing nucleotide triphosphate hydrolases"/>
    <property type="match status" value="1"/>
</dbReference>
<evidence type="ECO:0000256" key="10">
    <source>
        <dbReference type="PROSITE-ProRule" id="PRU01213"/>
    </source>
</evidence>
<keyword evidence="8" id="KW-1278">Translocase</keyword>
<dbReference type="GO" id="GO:0140359">
    <property type="term" value="F:ABC-type transporter activity"/>
    <property type="evidence" value="ECO:0007669"/>
    <property type="project" value="InterPro"/>
</dbReference>
<dbReference type="AlphaFoldDB" id="A0A2D2D717"/>
<evidence type="ECO:0000256" key="4">
    <source>
        <dbReference type="ARBA" id="ARBA00022505"/>
    </source>
</evidence>
<evidence type="ECO:0000313" key="13">
    <source>
        <dbReference type="EMBL" id="ATQ70649.1"/>
    </source>
</evidence>
<reference evidence="14" key="1">
    <citation type="submission" date="2017-10" db="EMBL/GenBank/DDBJ databases">
        <title>Completed PacBio SMRT sequence of Methylosinus trichosporium OB3b reveals presence of a third large plasmid.</title>
        <authorList>
            <person name="Charles T.C."/>
            <person name="Lynch M.D.J."/>
            <person name="Heil J.R."/>
            <person name="Cheng J."/>
        </authorList>
    </citation>
    <scope>NUCLEOTIDE SEQUENCE [LARGE SCALE GENOMIC DNA]</scope>
    <source>
        <strain evidence="14">OB3b</strain>
        <plasmid evidence="14">pob3b1</plasmid>
    </source>
</reference>
<dbReference type="GO" id="GO:0015098">
    <property type="term" value="F:molybdate ion transmembrane transporter activity"/>
    <property type="evidence" value="ECO:0007669"/>
    <property type="project" value="InterPro"/>
</dbReference>
<dbReference type="PANTHER" id="PTHR43514">
    <property type="entry name" value="ABC TRANSPORTER I FAMILY MEMBER 10"/>
    <property type="match status" value="1"/>
</dbReference>
<dbReference type="InterPro" id="IPR008995">
    <property type="entry name" value="Mo/tungstate-bd_C_term_dom"/>
</dbReference>
<dbReference type="Proteomes" id="UP000230709">
    <property type="component" value="Plasmid pOB3b1"/>
</dbReference>
<keyword evidence="9" id="KW-0472">Membrane</keyword>
<dbReference type="Pfam" id="PF03459">
    <property type="entry name" value="TOBE"/>
    <property type="match status" value="1"/>
</dbReference>
<keyword evidence="2" id="KW-0813">Transport</keyword>
<dbReference type="STRING" id="595536.GCA_000178815_00320"/>
<dbReference type="SMART" id="SM00382">
    <property type="entry name" value="AAA"/>
    <property type="match status" value="1"/>
</dbReference>
<dbReference type="PROSITE" id="PS00211">
    <property type="entry name" value="ABC_TRANSPORTER_1"/>
    <property type="match status" value="1"/>
</dbReference>
<accession>A0A2D2D717</accession>
<dbReference type="InterPro" id="IPR011868">
    <property type="entry name" value="ModC_ABC_ATP-bd"/>
</dbReference>
<dbReference type="NCBIfam" id="TIGR02142">
    <property type="entry name" value="modC_ABC"/>
    <property type="match status" value="1"/>
</dbReference>
<feature type="domain" description="ABC transporter" evidence="11">
    <location>
        <begin position="6"/>
        <end position="241"/>
    </location>
</feature>
<name>A0A2D2D717_METT3</name>
<proteinExistence type="inferred from homology"/>
<feature type="domain" description="Mop" evidence="12">
    <location>
        <begin position="298"/>
        <end position="366"/>
    </location>
</feature>
<dbReference type="GO" id="GO:0016020">
    <property type="term" value="C:membrane"/>
    <property type="evidence" value="ECO:0007669"/>
    <property type="project" value="InterPro"/>
</dbReference>
<keyword evidence="5" id="KW-0997">Cell inner membrane</keyword>
<dbReference type="SUPFAM" id="SSF52540">
    <property type="entry name" value="P-loop containing nucleoside triphosphate hydrolases"/>
    <property type="match status" value="1"/>
</dbReference>
<dbReference type="GO" id="GO:0016887">
    <property type="term" value="F:ATP hydrolysis activity"/>
    <property type="evidence" value="ECO:0007669"/>
    <property type="project" value="InterPro"/>
</dbReference>
<gene>
    <name evidence="13" type="primary">modC</name>
    <name evidence="13" type="ORF">CQW49_21930</name>
</gene>
<keyword evidence="6" id="KW-0547">Nucleotide-binding</keyword>
<dbReference type="InterPro" id="IPR003439">
    <property type="entry name" value="ABC_transporter-like_ATP-bd"/>
</dbReference>
<keyword evidence="3" id="KW-1003">Cell membrane</keyword>
<dbReference type="PROSITE" id="PS50893">
    <property type="entry name" value="ABC_TRANSPORTER_2"/>
    <property type="match status" value="1"/>
</dbReference>
<dbReference type="InterPro" id="IPR005116">
    <property type="entry name" value="Transp-assoc_OB_typ1"/>
</dbReference>
<dbReference type="InterPro" id="IPR027417">
    <property type="entry name" value="P-loop_NTPase"/>
</dbReference>
<dbReference type="Gene3D" id="2.40.50.100">
    <property type="match status" value="1"/>
</dbReference>
<geneLocation type="plasmid" evidence="14">
    <name>pob3b1</name>
</geneLocation>
<evidence type="ECO:0000259" key="12">
    <source>
        <dbReference type="PROSITE" id="PS51866"/>
    </source>
</evidence>
<evidence type="ECO:0000256" key="7">
    <source>
        <dbReference type="ARBA" id="ARBA00022840"/>
    </source>
</evidence>
<dbReference type="InterPro" id="IPR050334">
    <property type="entry name" value="Molybdenum_import_ModC"/>
</dbReference>
<evidence type="ECO:0000256" key="8">
    <source>
        <dbReference type="ARBA" id="ARBA00022967"/>
    </source>
</evidence>
<dbReference type="RefSeq" id="WP_003613835.1">
    <property type="nucleotide sequence ID" value="NZ_ADVE02000002.1"/>
</dbReference>
<evidence type="ECO:0000313" key="14">
    <source>
        <dbReference type="Proteomes" id="UP000230709"/>
    </source>
</evidence>
<evidence type="ECO:0000256" key="3">
    <source>
        <dbReference type="ARBA" id="ARBA00022475"/>
    </source>
</evidence>
<dbReference type="GO" id="GO:0005524">
    <property type="term" value="F:ATP binding"/>
    <property type="evidence" value="ECO:0007669"/>
    <property type="project" value="UniProtKB-KW"/>
</dbReference>
<dbReference type="Pfam" id="PF00005">
    <property type="entry name" value="ABC_tran"/>
    <property type="match status" value="1"/>
</dbReference>
<evidence type="ECO:0000259" key="11">
    <source>
        <dbReference type="PROSITE" id="PS50893"/>
    </source>
</evidence>
<evidence type="ECO:0000256" key="1">
    <source>
        <dbReference type="ARBA" id="ARBA00005417"/>
    </source>
</evidence>
<keyword evidence="4 10" id="KW-0500">Molybdenum</keyword>
<protein>
    <submittedName>
        <fullName evidence="13">Molybdenum ABC transporter ATP-binding protein</fullName>
    </submittedName>
</protein>
<dbReference type="KEGG" id="mtw:CQW49_21930"/>
<keyword evidence="13" id="KW-0614">Plasmid</keyword>
<evidence type="ECO:0000256" key="2">
    <source>
        <dbReference type="ARBA" id="ARBA00022448"/>
    </source>
</evidence>
<organism evidence="13 14">
    <name type="scientific">Methylosinus trichosporium (strain ATCC 35070 / NCIMB 11131 / UNIQEM 75 / OB3b)</name>
    <dbReference type="NCBI Taxonomy" id="595536"/>
    <lineage>
        <taxon>Bacteria</taxon>
        <taxon>Pseudomonadati</taxon>
        <taxon>Pseudomonadota</taxon>
        <taxon>Alphaproteobacteria</taxon>
        <taxon>Hyphomicrobiales</taxon>
        <taxon>Methylocystaceae</taxon>
        <taxon>Methylosinus</taxon>
    </lineage>
</organism>
<evidence type="ECO:0000256" key="5">
    <source>
        <dbReference type="ARBA" id="ARBA00022519"/>
    </source>
</evidence>
<evidence type="ECO:0000256" key="9">
    <source>
        <dbReference type="ARBA" id="ARBA00023136"/>
    </source>
</evidence>
<dbReference type="InterPro" id="IPR017871">
    <property type="entry name" value="ABC_transporter-like_CS"/>
</dbReference>
<dbReference type="SUPFAM" id="SSF50331">
    <property type="entry name" value="MOP-like"/>
    <property type="match status" value="1"/>
</dbReference>
<dbReference type="PANTHER" id="PTHR43514:SF10">
    <property type="entry name" value="MOLYBDENUM IMPORT ATP-BINDING PROTEIN MODC 2"/>
    <property type="match status" value="1"/>
</dbReference>
<evidence type="ECO:0000256" key="6">
    <source>
        <dbReference type="ARBA" id="ARBA00022741"/>
    </source>
</evidence>
<dbReference type="InterPro" id="IPR004606">
    <property type="entry name" value="Mop_domain"/>
</dbReference>
<dbReference type="EMBL" id="CP023738">
    <property type="protein sequence ID" value="ATQ70649.1"/>
    <property type="molecule type" value="Genomic_DNA"/>
</dbReference>
<keyword evidence="14" id="KW-1185">Reference proteome</keyword>
<comment type="similarity">
    <text evidence="1">Belongs to the ABC transporter superfamily.</text>
</comment>
<sequence length="367" mass="40007">MRDTAPESAILARFHLVYRSFALDMDVSLPGRGVTAFFGPSGSGKTTALRCVAGLVRAQSGRLQVAGDVWQDESNHVFLPTYRRPLGMVFQDAGLFPHLTVFGNLRYGMKRAGAARNSIDPDAILTLLGIGDLLGRYPRHLSGGERQRVAIARALLTDPRLLLLDEPLAALDVKRKLEILPYLERLRDELDIPILYVSHSPDEVARLADHIVLLEAGRVVASGAISDVLTRIDLPFAFSDEAGVVFDVVVAESADGLTRLASTAGDLIVAHRLEPPGRRLRCQIHARDVSLTLSRHHDTTILNILPASVSDFARTPVDGHVLVRLTLKDGSGLLARITERSRQELGVVEGRALWAQVKAVALLSAER</sequence>
<dbReference type="InterPro" id="IPR003593">
    <property type="entry name" value="AAA+_ATPase"/>
</dbReference>